<evidence type="ECO:0000313" key="2">
    <source>
        <dbReference type="EMBL" id="KGH32416.1"/>
    </source>
</evidence>
<comment type="caution">
    <text evidence="2">The sequence shown here is derived from an EMBL/GenBank/DDBJ whole genome shotgun (WGS) entry which is preliminary data.</text>
</comment>
<sequence>MCARKPLRRLPSKAAELLDGESPQADWLAGFFVLSSVFSFVLSFAVARPAEIRPLSVTKACHKKVQAQSRQAQDHEALLLRSKARTMPTSSMARPPLKQV</sequence>
<dbReference type="EMBL" id="AWOR01000001">
    <property type="protein sequence ID" value="KGH32416.1"/>
    <property type="molecule type" value="Genomic_DNA"/>
</dbReference>
<dbReference type="AlphaFoldDB" id="A0A096FPZ0"/>
<name>A0A096FPZ0_COMTE</name>
<protein>
    <submittedName>
        <fullName evidence="2">Uncharacterized protein</fullName>
    </submittedName>
</protein>
<keyword evidence="1" id="KW-0812">Transmembrane</keyword>
<feature type="transmembrane region" description="Helical" evidence="1">
    <location>
        <begin position="27"/>
        <end position="47"/>
    </location>
</feature>
<accession>A0A096FPZ0</accession>
<proteinExistence type="predicted"/>
<dbReference type="Proteomes" id="UP000029553">
    <property type="component" value="Unassembled WGS sequence"/>
</dbReference>
<evidence type="ECO:0000313" key="3">
    <source>
        <dbReference type="Proteomes" id="UP000029553"/>
    </source>
</evidence>
<reference evidence="2 3" key="1">
    <citation type="submission" date="2013-09" db="EMBL/GenBank/DDBJ databases">
        <title>High correlation between genotypes and phenotypes of environmental bacteria Comamonas testosteroni strains.</title>
        <authorList>
            <person name="Liu L."/>
            <person name="Zhu W."/>
            <person name="Xia X."/>
            <person name="Xu B."/>
            <person name="Luo M."/>
            <person name="Wang G."/>
        </authorList>
    </citation>
    <scope>NUCLEOTIDE SEQUENCE [LARGE SCALE GENOMIC DNA]</scope>
    <source>
        <strain evidence="2 3">JL40</strain>
    </source>
</reference>
<keyword evidence="1" id="KW-0472">Membrane</keyword>
<gene>
    <name evidence="2" type="ORF">P353_00605</name>
</gene>
<evidence type="ECO:0000256" key="1">
    <source>
        <dbReference type="SAM" id="Phobius"/>
    </source>
</evidence>
<organism evidence="2 3">
    <name type="scientific">Comamonas testosteroni</name>
    <name type="common">Pseudomonas testosteroni</name>
    <dbReference type="NCBI Taxonomy" id="285"/>
    <lineage>
        <taxon>Bacteria</taxon>
        <taxon>Pseudomonadati</taxon>
        <taxon>Pseudomonadota</taxon>
        <taxon>Betaproteobacteria</taxon>
        <taxon>Burkholderiales</taxon>
        <taxon>Comamonadaceae</taxon>
        <taxon>Comamonas</taxon>
    </lineage>
</organism>
<keyword evidence="1" id="KW-1133">Transmembrane helix</keyword>